<dbReference type="EMBL" id="JABFCZ010000001">
    <property type="protein sequence ID" value="MBD1544754.1"/>
    <property type="molecule type" value="Genomic_DNA"/>
</dbReference>
<name>A0A926NT71_9HYPH</name>
<evidence type="ECO:0000256" key="1">
    <source>
        <dbReference type="SAM" id="SignalP"/>
    </source>
</evidence>
<protein>
    <submittedName>
        <fullName evidence="2">CpaD family pilus assembly lipoprotein</fullName>
    </submittedName>
</protein>
<proteinExistence type="predicted"/>
<accession>A0A926NT71</accession>
<dbReference type="AlphaFoldDB" id="A0A926NT71"/>
<reference evidence="2" key="1">
    <citation type="submission" date="2020-05" db="EMBL/GenBank/DDBJ databases">
        <title>Identification of trans-AT polyketide cluster in two marine bacteria, producers of a novel glutaramide-containing polyketide sesbanimide D and analogs.</title>
        <authorList>
            <person name="Kacar D."/>
            <person name="Rodriguez P."/>
            <person name="Canedo L."/>
            <person name="Gonzalez E."/>
            <person name="Galan B."/>
            <person name="De La Calle F."/>
            <person name="Garcia J.L."/>
        </authorList>
    </citation>
    <scope>NUCLEOTIDE SEQUENCE</scope>
    <source>
        <strain evidence="2">PHM038</strain>
    </source>
</reference>
<dbReference type="NCBIfam" id="TIGR02522">
    <property type="entry name" value="pilus_cpaD"/>
    <property type="match status" value="1"/>
</dbReference>
<sequence length="238" mass="25383">MKAYTKKLSSFVIRAGFTGAAVVFLAGCQSQTQSSDTSLLAANDYRVRHPIVVTEQPETLDLPIGYNTRNLNAPLSETITAFAESSRRNGNGRVEILVPAGAGNEAAVHAVVPHIRGALNRGGVGGNRITTRSYSVEDGSADAPIRLSYPRVMATAGPCGEWPRSVGGEFNRNIDYENFGCASQANLAAIVSNPADLITPRAVQPADQQRRAVVFENYRTGKKTASEYKEGVGAQVSQ</sequence>
<feature type="signal peptide" evidence="1">
    <location>
        <begin position="1"/>
        <end position="20"/>
    </location>
</feature>
<organism evidence="2 3">
    <name type="scientific">Roseibium aggregatum</name>
    <dbReference type="NCBI Taxonomy" id="187304"/>
    <lineage>
        <taxon>Bacteria</taxon>
        <taxon>Pseudomonadati</taxon>
        <taxon>Pseudomonadota</taxon>
        <taxon>Alphaproteobacteria</taxon>
        <taxon>Hyphomicrobiales</taxon>
        <taxon>Stappiaceae</taxon>
        <taxon>Roseibium</taxon>
    </lineage>
</organism>
<keyword evidence="2" id="KW-0449">Lipoprotein</keyword>
<gene>
    <name evidence="2" type="primary">cpaD</name>
    <name evidence="2" type="ORF">HK439_00635</name>
</gene>
<dbReference type="RefSeq" id="WP_190289428.1">
    <property type="nucleotide sequence ID" value="NZ_JABFCZ010000001.1"/>
</dbReference>
<comment type="caution">
    <text evidence="2">The sequence shown here is derived from an EMBL/GenBank/DDBJ whole genome shotgun (WGS) entry which is preliminary data.</text>
</comment>
<dbReference type="Pfam" id="PF09476">
    <property type="entry name" value="Pilus_CpaD"/>
    <property type="match status" value="1"/>
</dbReference>
<evidence type="ECO:0000313" key="2">
    <source>
        <dbReference type="EMBL" id="MBD1544754.1"/>
    </source>
</evidence>
<dbReference type="InterPro" id="IPR019027">
    <property type="entry name" value="Pilus_biogenesis_CpaD-related"/>
</dbReference>
<evidence type="ECO:0000313" key="3">
    <source>
        <dbReference type="Proteomes" id="UP000598467"/>
    </source>
</evidence>
<dbReference type="Proteomes" id="UP000598467">
    <property type="component" value="Unassembled WGS sequence"/>
</dbReference>
<keyword evidence="1" id="KW-0732">Signal</keyword>
<dbReference type="PROSITE" id="PS51257">
    <property type="entry name" value="PROKAR_LIPOPROTEIN"/>
    <property type="match status" value="1"/>
</dbReference>
<feature type="chain" id="PRO_5037256109" evidence="1">
    <location>
        <begin position="21"/>
        <end position="238"/>
    </location>
</feature>
<dbReference type="InterPro" id="IPR013361">
    <property type="entry name" value="Pilus_CpaD"/>
</dbReference>